<feature type="transmembrane region" description="Helical" evidence="7">
    <location>
        <begin position="158"/>
        <end position="179"/>
    </location>
</feature>
<evidence type="ECO:0000256" key="6">
    <source>
        <dbReference type="ARBA" id="ARBA00023136"/>
    </source>
</evidence>
<keyword evidence="3" id="KW-1003">Cell membrane</keyword>
<gene>
    <name evidence="8" type="ORF">SAMN05661109_01289</name>
</gene>
<keyword evidence="5 7" id="KW-1133">Transmembrane helix</keyword>
<evidence type="ECO:0000256" key="2">
    <source>
        <dbReference type="ARBA" id="ARBA00022448"/>
    </source>
</evidence>
<keyword evidence="2" id="KW-0813">Transport</keyword>
<protein>
    <recommendedName>
        <fullName evidence="10">AEC family transporter</fullName>
    </recommendedName>
</protein>
<dbReference type="EMBL" id="FOGQ01000004">
    <property type="protein sequence ID" value="SER88968.1"/>
    <property type="molecule type" value="Genomic_DNA"/>
</dbReference>
<organism evidence="8 9">
    <name type="scientific">Corynebacterium cystitidis DSM 20524</name>
    <dbReference type="NCBI Taxonomy" id="1121357"/>
    <lineage>
        <taxon>Bacteria</taxon>
        <taxon>Bacillati</taxon>
        <taxon>Actinomycetota</taxon>
        <taxon>Actinomycetes</taxon>
        <taxon>Mycobacteriales</taxon>
        <taxon>Corynebacteriaceae</taxon>
        <taxon>Corynebacterium</taxon>
    </lineage>
</organism>
<feature type="transmembrane region" description="Helical" evidence="7">
    <location>
        <begin position="283"/>
        <end position="302"/>
    </location>
</feature>
<evidence type="ECO:0000256" key="3">
    <source>
        <dbReference type="ARBA" id="ARBA00022475"/>
    </source>
</evidence>
<dbReference type="Proteomes" id="UP000198929">
    <property type="component" value="Unassembled WGS sequence"/>
</dbReference>
<accession>A0A1H9SVQ1</accession>
<comment type="subcellular location">
    <subcellularLocation>
        <location evidence="1">Membrane</location>
        <topology evidence="1">Multi-pass membrane protein</topology>
    </subcellularLocation>
</comment>
<evidence type="ECO:0000256" key="7">
    <source>
        <dbReference type="SAM" id="Phobius"/>
    </source>
</evidence>
<feature type="transmembrane region" description="Helical" evidence="7">
    <location>
        <begin position="95"/>
        <end position="117"/>
    </location>
</feature>
<keyword evidence="4 7" id="KW-0812">Transmembrane</keyword>
<sequence length="304" mass="31522">MFAVLQGFGVVVIVIAVGYFLARGNVLGKDGSRPLALVVYNVATPALLIDQLLNTDPRVVLGPHFAIVAASAVIVGLLAFAAFRLRGWDTPSSMVGQLSASYANGGNLGIPLAVYLIGDGAVVVPVILFQVAFYAPVTLTLLDISTSEATDSGWRNNISVALTNPMLIAAVVGLVLALSGWEVPPLISEPIGILAGASVPLALMVFGMSLHGAQLRLTRGVALAAGFKNIVHPIIAVLLAHFLFGMEGQALYTAAFLGALPTAQNVYTYAVRFRTATDLARDTGVASTLLALPVLIVIGLVLGV</sequence>
<feature type="transmembrane region" description="Helical" evidence="7">
    <location>
        <begin position="6"/>
        <end position="22"/>
    </location>
</feature>
<name>A0A1H9SVQ1_9CORY</name>
<feature type="transmembrane region" description="Helical" evidence="7">
    <location>
        <begin position="65"/>
        <end position="83"/>
    </location>
</feature>
<keyword evidence="6 7" id="KW-0472">Membrane</keyword>
<feature type="transmembrane region" description="Helical" evidence="7">
    <location>
        <begin position="123"/>
        <end position="146"/>
    </location>
</feature>
<dbReference type="PANTHER" id="PTHR36838:SF1">
    <property type="entry name" value="SLR1864 PROTEIN"/>
    <property type="match status" value="1"/>
</dbReference>
<evidence type="ECO:0000256" key="5">
    <source>
        <dbReference type="ARBA" id="ARBA00022989"/>
    </source>
</evidence>
<dbReference type="Pfam" id="PF03547">
    <property type="entry name" value="Mem_trans"/>
    <property type="match status" value="1"/>
</dbReference>
<dbReference type="PANTHER" id="PTHR36838">
    <property type="entry name" value="AUXIN EFFLUX CARRIER FAMILY PROTEIN"/>
    <property type="match status" value="1"/>
</dbReference>
<feature type="transmembrane region" description="Helical" evidence="7">
    <location>
        <begin position="34"/>
        <end position="53"/>
    </location>
</feature>
<feature type="transmembrane region" description="Helical" evidence="7">
    <location>
        <begin position="250"/>
        <end position="271"/>
    </location>
</feature>
<evidence type="ECO:0000256" key="1">
    <source>
        <dbReference type="ARBA" id="ARBA00004141"/>
    </source>
</evidence>
<dbReference type="RefSeq" id="WP_092257873.1">
    <property type="nucleotide sequence ID" value="NZ_CP047199.1"/>
</dbReference>
<dbReference type="AlphaFoldDB" id="A0A1H9SVQ1"/>
<evidence type="ECO:0000313" key="8">
    <source>
        <dbReference type="EMBL" id="SER88968.1"/>
    </source>
</evidence>
<keyword evidence="9" id="KW-1185">Reference proteome</keyword>
<proteinExistence type="predicted"/>
<feature type="transmembrane region" description="Helical" evidence="7">
    <location>
        <begin position="222"/>
        <end position="244"/>
    </location>
</feature>
<reference evidence="9" key="1">
    <citation type="submission" date="2016-10" db="EMBL/GenBank/DDBJ databases">
        <authorList>
            <person name="Varghese N."/>
            <person name="Submissions S."/>
        </authorList>
    </citation>
    <scope>NUCLEOTIDE SEQUENCE [LARGE SCALE GENOMIC DNA]</scope>
    <source>
        <strain evidence="9">DSM 20524</strain>
    </source>
</reference>
<evidence type="ECO:0008006" key="10">
    <source>
        <dbReference type="Google" id="ProtNLM"/>
    </source>
</evidence>
<dbReference type="GO" id="GO:0055085">
    <property type="term" value="P:transmembrane transport"/>
    <property type="evidence" value="ECO:0007669"/>
    <property type="project" value="InterPro"/>
</dbReference>
<dbReference type="GO" id="GO:0016020">
    <property type="term" value="C:membrane"/>
    <property type="evidence" value="ECO:0007669"/>
    <property type="project" value="UniProtKB-SubCell"/>
</dbReference>
<evidence type="ECO:0000313" key="9">
    <source>
        <dbReference type="Proteomes" id="UP000198929"/>
    </source>
</evidence>
<evidence type="ECO:0000256" key="4">
    <source>
        <dbReference type="ARBA" id="ARBA00022692"/>
    </source>
</evidence>
<dbReference type="InterPro" id="IPR004776">
    <property type="entry name" value="Mem_transp_PIN-like"/>
</dbReference>
<dbReference type="STRING" id="1121357.SAMN05661109_01289"/>
<feature type="transmembrane region" description="Helical" evidence="7">
    <location>
        <begin position="191"/>
        <end position="210"/>
    </location>
</feature>